<organism evidence="1 2">
    <name type="scientific">Bartonella clarridgeiae (strain CCUG 45776 / CIP 104772 / 73)</name>
    <dbReference type="NCBI Taxonomy" id="696125"/>
    <lineage>
        <taxon>Bacteria</taxon>
        <taxon>Pseudomonadati</taxon>
        <taxon>Pseudomonadota</taxon>
        <taxon>Alphaproteobacteria</taxon>
        <taxon>Hyphomicrobiales</taxon>
        <taxon>Bartonellaceae</taxon>
        <taxon>Bartonella</taxon>
    </lineage>
</organism>
<dbReference type="EMBL" id="FN645454">
    <property type="protein sequence ID" value="CBI77056.1"/>
    <property type="molecule type" value="Genomic_DNA"/>
</dbReference>
<protein>
    <submittedName>
        <fullName evidence="1">Uncharacterized protein</fullName>
    </submittedName>
</protein>
<dbReference type="STRING" id="696125.BARCL_1384"/>
<sequence>MFPLLLPNRDVEQPLKIYIIDNAMENEIFENIISSLFLMKITSLLKKINEHIFVNTPFYKDKLINKKNLIKKHAIMTKIVHL</sequence>
<name>E6YJL8_BARC7</name>
<proteinExistence type="predicted"/>
<dbReference type="KEGG" id="bcd:BARCL_1384"/>
<keyword evidence="2" id="KW-1185">Reference proteome</keyword>
<gene>
    <name evidence="1" type="ordered locus">BARCL_1384</name>
</gene>
<accession>E6YJL8</accession>
<dbReference type="AlphaFoldDB" id="E6YJL8"/>
<evidence type="ECO:0000313" key="1">
    <source>
        <dbReference type="EMBL" id="CBI77056.1"/>
    </source>
</evidence>
<reference evidence="2" key="1">
    <citation type="submission" date="2009-11" db="EMBL/GenBank/DDBJ databases">
        <title>Genome sequencing of Bartonella species and comparative genomics.</title>
        <authorList>
            <person name="Engel P."/>
            <person name="Salzburger W."/>
            <person name="Marius L."/>
            <person name="Chao-Chin C."/>
            <person name="Soichi M."/>
            <person name="Christa L."/>
            <person name="Alexandra C."/>
            <person name="Aurelie L."/>
            <person name="Claudine M."/>
            <person name="Stephan S.C."/>
            <person name="Christoph D."/>
        </authorList>
    </citation>
    <scope>NUCLEOTIDE SEQUENCE [LARGE SCALE GENOMIC DNA]</scope>
    <source>
        <strain evidence="2">CIP 104772 / 73</strain>
    </source>
</reference>
<reference evidence="1 2" key="2">
    <citation type="journal article" date="2011" name="PLoS Genet.">
        <title>Parallel evolution of a type IV secretion system in radiating lineages of the host-restricted bacterial pathogen Bartonella.</title>
        <authorList>
            <person name="Engel P."/>
            <person name="Salzburger W."/>
            <person name="Liesch M."/>
            <person name="Chang C.C."/>
            <person name="Maruyama S."/>
            <person name="Lanz C."/>
            <person name="Calteau A."/>
            <person name="Lajus A."/>
            <person name="Medigue C."/>
            <person name="Schuster S.C."/>
            <person name="Dehio C."/>
        </authorList>
    </citation>
    <scope>NUCLEOTIDE SEQUENCE [LARGE SCALE GENOMIC DNA]</scope>
    <source>
        <strain evidence="2">CIP 104772 / 73</strain>
    </source>
</reference>
<evidence type="ECO:0000313" key="2">
    <source>
        <dbReference type="Proteomes" id="UP000009101"/>
    </source>
</evidence>
<dbReference type="Proteomes" id="UP000009101">
    <property type="component" value="Chromosome"/>
</dbReference>
<dbReference type="HOGENOM" id="CLU_2551428_0_0_5"/>